<comment type="caution">
    <text evidence="2">The sequence shown here is derived from an EMBL/GenBank/DDBJ whole genome shotgun (WGS) entry which is preliminary data.</text>
</comment>
<keyword evidence="1" id="KW-1133">Transmembrane helix</keyword>
<reference evidence="2 3" key="1">
    <citation type="submission" date="2022-05" db="EMBL/GenBank/DDBJ databases">
        <title>Luteimonas sp. SX5, whole genome shotgun sequencing project.</title>
        <authorList>
            <person name="Zhao G."/>
            <person name="Shen L."/>
        </authorList>
    </citation>
    <scope>NUCLEOTIDE SEQUENCE [LARGE SCALE GENOMIC DNA]</scope>
    <source>
        <strain evidence="2 3">SX5</strain>
    </source>
</reference>
<accession>A0ABT0MI29</accession>
<dbReference type="EMBL" id="JAMBEP010000001">
    <property type="protein sequence ID" value="MCL1634343.1"/>
    <property type="molecule type" value="Genomic_DNA"/>
</dbReference>
<keyword evidence="3" id="KW-1185">Reference proteome</keyword>
<protein>
    <submittedName>
        <fullName evidence="2">Uncharacterized protein</fullName>
    </submittedName>
</protein>
<organism evidence="2 3">
    <name type="scientific">Luteimonas galliterrae</name>
    <dbReference type="NCBI Taxonomy" id="2940486"/>
    <lineage>
        <taxon>Bacteria</taxon>
        <taxon>Pseudomonadati</taxon>
        <taxon>Pseudomonadota</taxon>
        <taxon>Gammaproteobacteria</taxon>
        <taxon>Lysobacterales</taxon>
        <taxon>Lysobacteraceae</taxon>
        <taxon>Luteimonas</taxon>
    </lineage>
</organism>
<feature type="transmembrane region" description="Helical" evidence="1">
    <location>
        <begin position="12"/>
        <end position="31"/>
    </location>
</feature>
<evidence type="ECO:0000256" key="1">
    <source>
        <dbReference type="SAM" id="Phobius"/>
    </source>
</evidence>
<evidence type="ECO:0000313" key="3">
    <source>
        <dbReference type="Proteomes" id="UP001431217"/>
    </source>
</evidence>
<name>A0ABT0MI29_9GAMM</name>
<dbReference type="RefSeq" id="WP_249472723.1">
    <property type="nucleotide sequence ID" value="NZ_JAMBEP010000001.1"/>
</dbReference>
<dbReference type="Proteomes" id="UP001431217">
    <property type="component" value="Unassembled WGS sequence"/>
</dbReference>
<feature type="transmembrane region" description="Helical" evidence="1">
    <location>
        <begin position="43"/>
        <end position="69"/>
    </location>
</feature>
<proteinExistence type="predicted"/>
<keyword evidence="1" id="KW-0812">Transmembrane</keyword>
<keyword evidence="1" id="KW-0472">Membrane</keyword>
<gene>
    <name evidence="2" type="ORF">M2650_06805</name>
</gene>
<sequence length="75" mass="8102">MPTTPWRPPFWLIFLDLIGMVSLALGLNLHYAPQAPLIPGLPAAIKVPLLVFGGAIIAMGSIIAVRLVLAHRRSH</sequence>
<evidence type="ECO:0000313" key="2">
    <source>
        <dbReference type="EMBL" id="MCL1634343.1"/>
    </source>
</evidence>